<protein>
    <recommendedName>
        <fullName evidence="1">UPF0342 protein SAMN02745249_01401</fullName>
    </recommendedName>
</protein>
<dbReference type="OrthoDB" id="9811402at2"/>
<dbReference type="SUPFAM" id="SSF158622">
    <property type="entry name" value="YheA/YmcA-like"/>
    <property type="match status" value="1"/>
</dbReference>
<dbReference type="EMBL" id="FQUF01000020">
    <property type="protein sequence ID" value="SHE90674.1"/>
    <property type="molecule type" value="Genomic_DNA"/>
</dbReference>
<dbReference type="AlphaFoldDB" id="A0A1M4XAW4"/>
<sequence length="113" mass="12831">MANIYDTANQLEGELREAEQYKALAKAYEEIRADEAASEVLTEFQALQQTLYEKQQAGEEISEEEALQAQNVSGKMTENELTMELMEKERALNQVLNDINGIIMKPVQDIYQG</sequence>
<dbReference type="Pfam" id="PF06133">
    <property type="entry name" value="Com_YlbF"/>
    <property type="match status" value="1"/>
</dbReference>
<dbReference type="InterPro" id="IPR010368">
    <property type="entry name" value="Com_YlbF"/>
</dbReference>
<organism evidence="3 4">
    <name type="scientific">Atopostipes suicloacalis DSM 15692</name>
    <dbReference type="NCBI Taxonomy" id="1121025"/>
    <lineage>
        <taxon>Bacteria</taxon>
        <taxon>Bacillati</taxon>
        <taxon>Bacillota</taxon>
        <taxon>Bacilli</taxon>
        <taxon>Lactobacillales</taxon>
        <taxon>Carnobacteriaceae</taxon>
        <taxon>Atopostipes</taxon>
    </lineage>
</organism>
<name>A0A1M4XAW4_9LACT</name>
<dbReference type="HAMAP" id="MF_01526">
    <property type="entry name" value="UPF0342"/>
    <property type="match status" value="1"/>
</dbReference>
<keyword evidence="2" id="KW-0175">Coiled coil</keyword>
<evidence type="ECO:0000313" key="4">
    <source>
        <dbReference type="Proteomes" id="UP000184128"/>
    </source>
</evidence>
<dbReference type="Gene3D" id="1.20.1500.10">
    <property type="entry name" value="YheA/YmcA-like"/>
    <property type="match status" value="1"/>
</dbReference>
<dbReference type="InterPro" id="IPR023378">
    <property type="entry name" value="YheA/YmcA-like_dom_sf"/>
</dbReference>
<keyword evidence="4" id="KW-1185">Reference proteome</keyword>
<evidence type="ECO:0000256" key="1">
    <source>
        <dbReference type="HAMAP-Rule" id="MF_01526"/>
    </source>
</evidence>
<evidence type="ECO:0000313" key="3">
    <source>
        <dbReference type="EMBL" id="SHE90674.1"/>
    </source>
</evidence>
<dbReference type="RefSeq" id="WP_073298151.1">
    <property type="nucleotide sequence ID" value="NZ_FQUF01000020.1"/>
</dbReference>
<evidence type="ECO:0000256" key="2">
    <source>
        <dbReference type="SAM" id="Coils"/>
    </source>
</evidence>
<feature type="coiled-coil region" evidence="2">
    <location>
        <begin position="1"/>
        <end position="31"/>
    </location>
</feature>
<proteinExistence type="inferred from homology"/>
<dbReference type="Proteomes" id="UP000184128">
    <property type="component" value="Unassembled WGS sequence"/>
</dbReference>
<dbReference type="STRING" id="1121025.SAMN02745249_01401"/>
<comment type="similarity">
    <text evidence="1">Belongs to the UPF0342 family.</text>
</comment>
<gene>
    <name evidence="3" type="ORF">SAMN02745249_01401</name>
</gene>
<reference evidence="4" key="1">
    <citation type="submission" date="2016-11" db="EMBL/GenBank/DDBJ databases">
        <authorList>
            <person name="Varghese N."/>
            <person name="Submissions S."/>
        </authorList>
    </citation>
    <scope>NUCLEOTIDE SEQUENCE [LARGE SCALE GENOMIC DNA]</scope>
    <source>
        <strain evidence="4">DSM 15692</strain>
    </source>
</reference>
<accession>A0A1M4XAW4</accession>